<dbReference type="PANTHER" id="PTHR32385">
    <property type="entry name" value="MANNOSYL PHOSPHORYLINOSITOL CERAMIDE SYNTHASE"/>
    <property type="match status" value="1"/>
</dbReference>
<organism evidence="2 3">
    <name type="scientific">Aquibium carbonis</name>
    <dbReference type="NCBI Taxonomy" id="2495581"/>
    <lineage>
        <taxon>Bacteria</taxon>
        <taxon>Pseudomonadati</taxon>
        <taxon>Pseudomonadota</taxon>
        <taxon>Alphaproteobacteria</taxon>
        <taxon>Hyphomicrobiales</taxon>
        <taxon>Phyllobacteriaceae</taxon>
        <taxon>Aquibium</taxon>
    </lineage>
</organism>
<keyword evidence="1 2" id="KW-0808">Transferase</keyword>
<dbReference type="Gene3D" id="3.90.550.20">
    <property type="match status" value="1"/>
</dbReference>
<dbReference type="GO" id="GO:0000030">
    <property type="term" value="F:mannosyltransferase activity"/>
    <property type="evidence" value="ECO:0007669"/>
    <property type="project" value="TreeGrafter"/>
</dbReference>
<dbReference type="Pfam" id="PF04488">
    <property type="entry name" value="Gly_transf_sug"/>
    <property type="match status" value="1"/>
</dbReference>
<dbReference type="PANTHER" id="PTHR32385:SF15">
    <property type="entry name" value="INOSITOL PHOSPHOCERAMIDE MANNOSYLTRANSFERASE 1"/>
    <property type="match status" value="1"/>
</dbReference>
<dbReference type="OrthoDB" id="277808at2"/>
<dbReference type="GO" id="GO:0051999">
    <property type="term" value="P:mannosyl-inositol phosphorylceramide biosynthetic process"/>
    <property type="evidence" value="ECO:0007669"/>
    <property type="project" value="TreeGrafter"/>
</dbReference>
<dbReference type="InterPro" id="IPR029044">
    <property type="entry name" value="Nucleotide-diphossugar_trans"/>
</dbReference>
<accession>A0A3S0G6Y6</accession>
<keyword evidence="3" id="KW-1185">Reference proteome</keyword>
<dbReference type="InterPro" id="IPR051706">
    <property type="entry name" value="Glycosyltransferase_domain"/>
</dbReference>
<dbReference type="Proteomes" id="UP000278398">
    <property type="component" value="Unassembled WGS sequence"/>
</dbReference>
<evidence type="ECO:0000256" key="1">
    <source>
        <dbReference type="ARBA" id="ARBA00022679"/>
    </source>
</evidence>
<dbReference type="AlphaFoldDB" id="A0A3S0G6Y6"/>
<dbReference type="SUPFAM" id="SSF53448">
    <property type="entry name" value="Nucleotide-diphospho-sugar transferases"/>
    <property type="match status" value="1"/>
</dbReference>
<protein>
    <submittedName>
        <fullName evidence="2">Glycosyl transferase</fullName>
    </submittedName>
</protein>
<name>A0A3S0G6Y6_9HYPH</name>
<proteinExistence type="predicted"/>
<dbReference type="EMBL" id="RWKW01000063">
    <property type="protein sequence ID" value="RST85174.1"/>
    <property type="molecule type" value="Genomic_DNA"/>
</dbReference>
<evidence type="ECO:0000313" key="3">
    <source>
        <dbReference type="Proteomes" id="UP000278398"/>
    </source>
</evidence>
<sequence length="292" mass="33194">MSASGTGPKLRPHCRPRIGARPRPEWGSALIPKLIHYCAFGSPGTSPLLQLCRQSWARYCPDYEVVEWNDETFSKYRNSFFDEAIAQRKFAFASDYARALVLNEFGGIYLDTDVELRKPLDRYLPHSAFTGFERVGFPFTAVWGSEAGHPLARLVCEYYSDTPFSTITNTSIVSGMITKEFGIERDRDRLQVGKHGLAVYPSSTFCVDVDECTAVHHFAGSWLDNRKKTIPYKQAMSILYHSNRIAEMEGLASPAMFSMIRDKVGIMNFLRFFLYRSLRHYGGNILRLAGLR</sequence>
<reference evidence="2 3" key="1">
    <citation type="submission" date="2018-12" db="EMBL/GenBank/DDBJ databases">
        <title>Mesorhizobium carbonis sp. nov., isolated from coal mine water.</title>
        <authorList>
            <person name="Xin W."/>
            <person name="Xu Z."/>
            <person name="Xiang F."/>
            <person name="Zhang J."/>
            <person name="Xi L."/>
            <person name="Liu J."/>
        </authorList>
    </citation>
    <scope>NUCLEOTIDE SEQUENCE [LARGE SCALE GENOMIC DNA]</scope>
    <source>
        <strain evidence="2 3">B2.3</strain>
    </source>
</reference>
<gene>
    <name evidence="2" type="ORF">EJC49_16990</name>
</gene>
<evidence type="ECO:0000313" key="2">
    <source>
        <dbReference type="EMBL" id="RST85174.1"/>
    </source>
</evidence>
<dbReference type="GO" id="GO:0016020">
    <property type="term" value="C:membrane"/>
    <property type="evidence" value="ECO:0007669"/>
    <property type="project" value="GOC"/>
</dbReference>
<dbReference type="InterPro" id="IPR007577">
    <property type="entry name" value="GlycoTrfase_DXD_sugar-bd_CS"/>
</dbReference>
<comment type="caution">
    <text evidence="2">The sequence shown here is derived from an EMBL/GenBank/DDBJ whole genome shotgun (WGS) entry which is preliminary data.</text>
</comment>